<comment type="caution">
    <text evidence="2">The sequence shown here is derived from an EMBL/GenBank/DDBJ whole genome shotgun (WGS) entry which is preliminary data.</text>
</comment>
<keyword evidence="3" id="KW-1185">Reference proteome</keyword>
<evidence type="ECO:0000313" key="2">
    <source>
        <dbReference type="EMBL" id="ELZ89003.1"/>
    </source>
</evidence>
<dbReference type="InterPro" id="IPR055548">
    <property type="entry name" value="DUF7124"/>
</dbReference>
<organism evidence="2 3">
    <name type="scientific">Haloferax elongans ATCC BAA-1513</name>
    <dbReference type="NCBI Taxonomy" id="1230453"/>
    <lineage>
        <taxon>Archaea</taxon>
        <taxon>Methanobacteriati</taxon>
        <taxon>Methanobacteriota</taxon>
        <taxon>Stenosarchaea group</taxon>
        <taxon>Halobacteria</taxon>
        <taxon>Halobacteriales</taxon>
        <taxon>Haloferacaceae</taxon>
        <taxon>Haloferax</taxon>
    </lineage>
</organism>
<dbReference type="AlphaFoldDB" id="M0HZ61"/>
<dbReference type="Pfam" id="PF23439">
    <property type="entry name" value="DUF7124"/>
    <property type="match status" value="1"/>
</dbReference>
<accession>M0HZ61</accession>
<protein>
    <recommendedName>
        <fullName evidence="1">DUF7124 domain-containing protein</fullName>
    </recommendedName>
</protein>
<evidence type="ECO:0000313" key="3">
    <source>
        <dbReference type="Proteomes" id="UP000011612"/>
    </source>
</evidence>
<sequence>MTSETMTLAFELASLQQVREPQAVVVDARRWAQNVGVVSTDFDAAHAFSAEYLIRRDFLVRPTQSNFQRICSQLKTERHVLVGVASNRPDYLPQPHWEYLSLGDAADAASWDLETTETTPQTESTPWLNRILRTQE</sequence>
<gene>
    <name evidence="2" type="ORF">C453_00805</name>
</gene>
<name>M0HZ61_HALEO</name>
<feature type="domain" description="DUF7124" evidence="1">
    <location>
        <begin position="6"/>
        <end position="113"/>
    </location>
</feature>
<proteinExistence type="predicted"/>
<dbReference type="EMBL" id="AOLK01000003">
    <property type="protein sequence ID" value="ELZ89003.1"/>
    <property type="molecule type" value="Genomic_DNA"/>
</dbReference>
<dbReference type="STRING" id="1230453.C453_00805"/>
<evidence type="ECO:0000259" key="1">
    <source>
        <dbReference type="Pfam" id="PF23439"/>
    </source>
</evidence>
<reference evidence="2 3" key="1">
    <citation type="journal article" date="2014" name="PLoS Genet.">
        <title>Phylogenetically driven sequencing of extremely halophilic archaea reveals strategies for static and dynamic osmo-response.</title>
        <authorList>
            <person name="Becker E.A."/>
            <person name="Seitzer P.M."/>
            <person name="Tritt A."/>
            <person name="Larsen D."/>
            <person name="Krusor M."/>
            <person name="Yao A.I."/>
            <person name="Wu D."/>
            <person name="Madern D."/>
            <person name="Eisen J.A."/>
            <person name="Darling A.E."/>
            <person name="Facciotti M.T."/>
        </authorList>
    </citation>
    <scope>NUCLEOTIDE SEQUENCE [LARGE SCALE GENOMIC DNA]</scope>
    <source>
        <strain evidence="2 3">ATCC BAA-1513</strain>
    </source>
</reference>
<dbReference type="Proteomes" id="UP000011612">
    <property type="component" value="Unassembled WGS sequence"/>
</dbReference>